<accession>A0A1U6IUL3</accession>
<name>A0A1U6IUL3_9SPHN</name>
<keyword evidence="3" id="KW-1185">Reference proteome</keyword>
<proteinExistence type="predicted"/>
<dbReference type="PROSITE" id="PS51257">
    <property type="entry name" value="PROKAR_LIPOPROTEIN"/>
    <property type="match status" value="1"/>
</dbReference>
<feature type="chain" id="PRO_5013341407" evidence="1">
    <location>
        <begin position="20"/>
        <end position="57"/>
    </location>
</feature>
<reference evidence="3" key="1">
    <citation type="submission" date="2017-02" db="EMBL/GenBank/DDBJ databases">
        <authorList>
            <person name="Varghese N."/>
            <person name="Submissions S."/>
        </authorList>
    </citation>
    <scope>NUCLEOTIDE SEQUENCE [LARGE SCALE GENOMIC DNA]</scope>
    <source>
        <strain evidence="3">SM117</strain>
    </source>
</reference>
<feature type="signal peptide" evidence="1">
    <location>
        <begin position="1"/>
        <end position="19"/>
    </location>
</feature>
<evidence type="ECO:0000313" key="3">
    <source>
        <dbReference type="Proteomes" id="UP000190989"/>
    </source>
</evidence>
<dbReference type="AlphaFoldDB" id="A0A1U6IUL3"/>
<keyword evidence="1" id="KW-0732">Signal</keyword>
<protein>
    <submittedName>
        <fullName evidence="2">Uncharacterized protein</fullName>
    </submittedName>
</protein>
<evidence type="ECO:0000313" key="2">
    <source>
        <dbReference type="EMBL" id="SLK11716.1"/>
    </source>
</evidence>
<evidence type="ECO:0000256" key="1">
    <source>
        <dbReference type="SAM" id="SignalP"/>
    </source>
</evidence>
<feature type="non-terminal residue" evidence="2">
    <location>
        <position position="57"/>
    </location>
</feature>
<organism evidence="2 3">
    <name type="scientific">Novosphingobium mathurense</name>
    <dbReference type="NCBI Taxonomy" id="428990"/>
    <lineage>
        <taxon>Bacteria</taxon>
        <taxon>Pseudomonadati</taxon>
        <taxon>Pseudomonadota</taxon>
        <taxon>Alphaproteobacteria</taxon>
        <taxon>Sphingomonadales</taxon>
        <taxon>Sphingomonadaceae</taxon>
        <taxon>Novosphingobium</taxon>
    </lineage>
</organism>
<dbReference type="EMBL" id="FVZE01000015">
    <property type="protein sequence ID" value="SLK11716.1"/>
    <property type="molecule type" value="Genomic_DNA"/>
</dbReference>
<sequence>MTKSILLLILPALLTACQASETPADGAALNDSAAVDTGVDERAIRGQIDQWGQLVKA</sequence>
<gene>
    <name evidence="2" type="ORF">SAMN06295987_11543</name>
</gene>
<dbReference type="Proteomes" id="UP000190989">
    <property type="component" value="Unassembled WGS sequence"/>
</dbReference>